<evidence type="ECO:0000313" key="4">
    <source>
        <dbReference type="Proteomes" id="UP000053961"/>
    </source>
</evidence>
<dbReference type="PATRIC" id="fig|301375.6.peg.390"/>
<dbReference type="Proteomes" id="UP000057043">
    <property type="component" value="Unassembled WGS sequence"/>
</dbReference>
<evidence type="ECO:0000313" key="2">
    <source>
        <dbReference type="EMBL" id="KUK44164.1"/>
    </source>
</evidence>
<dbReference type="Pfam" id="PF01629">
    <property type="entry name" value="DUF22"/>
    <property type="match status" value="1"/>
</dbReference>
<gene>
    <name evidence="2" type="ORF">XD72_1488</name>
    <name evidence="3" type="ORF">XE07_0471</name>
</gene>
<sequence length="128" mass="14521">MPVITHRVKKIIEEIDEKKREPFDFALKETCRVDYLIAEEDKEFRSGDAKPLKIKRVEIPRNTILLISPYGRHGIGQVISIGEEIAMPVEMDRSADHALFVAGVEGSVKKEELIGVMMLIPIVPRKRG</sequence>
<reference evidence="3" key="1">
    <citation type="journal article" date="2015" name="MBio">
        <title>Genome-resolved metagenomic analysis reveals roles for candidate phyla and other microbial community members in biogeochemical transformations in oil reservoirs.</title>
        <authorList>
            <person name="Hu P."/>
            <person name="Tom L."/>
            <person name="Singh A."/>
            <person name="Thomas B.C."/>
            <person name="Baker B.J."/>
            <person name="Piceno Y.M."/>
            <person name="Andersen G.L."/>
            <person name="Banfield J.F."/>
        </authorList>
    </citation>
    <scope>NUCLEOTIDE SEQUENCE [LARGE SCALE GENOMIC DNA]</scope>
    <source>
        <strain evidence="3">56_747</strain>
    </source>
</reference>
<dbReference type="EMBL" id="LGFT01000033">
    <property type="protein sequence ID" value="KUK44164.1"/>
    <property type="molecule type" value="Genomic_DNA"/>
</dbReference>
<organism evidence="2 5">
    <name type="scientific">Methanothrix harundinacea</name>
    <dbReference type="NCBI Taxonomy" id="301375"/>
    <lineage>
        <taxon>Archaea</taxon>
        <taxon>Methanobacteriati</taxon>
        <taxon>Methanobacteriota</taxon>
        <taxon>Stenosarchaea group</taxon>
        <taxon>Methanomicrobia</taxon>
        <taxon>Methanotrichales</taxon>
        <taxon>Methanotrichaceae</taxon>
        <taxon>Methanothrix</taxon>
    </lineage>
</organism>
<dbReference type="Proteomes" id="UP000053961">
    <property type="component" value="Unassembled WGS sequence"/>
</dbReference>
<evidence type="ECO:0000313" key="3">
    <source>
        <dbReference type="EMBL" id="KUK97316.1"/>
    </source>
</evidence>
<dbReference type="AlphaFoldDB" id="A0A101FTK1"/>
<name>A0A101FTK1_9EURY</name>
<accession>A0A101FTK1</accession>
<protein>
    <recommendedName>
        <fullName evidence="1">DUF22 domain-containing protein</fullName>
    </recommendedName>
</protein>
<proteinExistence type="predicted"/>
<dbReference type="EMBL" id="LGHB01000003">
    <property type="protein sequence ID" value="KUK97316.1"/>
    <property type="molecule type" value="Genomic_DNA"/>
</dbReference>
<comment type="caution">
    <text evidence="2">The sequence shown here is derived from an EMBL/GenBank/DDBJ whole genome shotgun (WGS) entry which is preliminary data.</text>
</comment>
<feature type="domain" description="DUF22" evidence="1">
    <location>
        <begin position="18"/>
        <end position="103"/>
    </location>
</feature>
<reference evidence="4 5" key="2">
    <citation type="journal article" date="2015" name="MBio">
        <title>Genome-Resolved Metagenomic Analysis Reveals Roles for Candidate Phyla and Other Microbial Community Members in Biogeochemical Transformations in Oil Reservoirs.</title>
        <authorList>
            <person name="Hu P."/>
            <person name="Tom L."/>
            <person name="Singh A."/>
            <person name="Thomas B.C."/>
            <person name="Baker B.J."/>
            <person name="Piceno Y.M."/>
            <person name="Andersen G.L."/>
            <person name="Banfield J.F."/>
        </authorList>
    </citation>
    <scope>NUCLEOTIDE SEQUENCE [LARGE SCALE GENOMIC DNA]</scope>
    <source>
        <strain evidence="2">57_489</strain>
    </source>
</reference>
<dbReference type="InterPro" id="IPR002572">
    <property type="entry name" value="DUF22"/>
</dbReference>
<evidence type="ECO:0000259" key="1">
    <source>
        <dbReference type="Pfam" id="PF01629"/>
    </source>
</evidence>
<evidence type="ECO:0000313" key="5">
    <source>
        <dbReference type="Proteomes" id="UP000057043"/>
    </source>
</evidence>